<sequence length="181" mass="20435">MNNLSLYTTKAVILLDSEGNRILAKYYKPASSSSLQTLKEQKAFEKALFEKTNRANSEIILFDGQVVLYRSAVDVYFYVVGSAEENELLLSSVLNAYYEAVSILLREQIEKRTVLDHYDLVTLALDETIDDGIILEVDPENIVSRVSKRGQDSFESSITDQTLLQAYQTAKERFAGSLFNL</sequence>
<comment type="subunit">
    <text evidence="3 12">Oligomeric complex that consists of at least the alpha, beta, beta', gamma, delta, epsilon and zeta subunits.</text>
</comment>
<evidence type="ECO:0000256" key="8">
    <source>
        <dbReference type="ARBA" id="ARBA00023034"/>
    </source>
</evidence>
<keyword evidence="10 12" id="KW-0968">Cytoplasmic vesicle</keyword>
<protein>
    <recommendedName>
        <fullName evidence="12">Coatomer subunit zeta</fullName>
    </recommendedName>
</protein>
<dbReference type="InterPro" id="IPR022775">
    <property type="entry name" value="AP_mu_sigma_su"/>
</dbReference>
<evidence type="ECO:0000256" key="5">
    <source>
        <dbReference type="ARBA" id="ARBA00022490"/>
    </source>
</evidence>
<dbReference type="PANTHER" id="PTHR11043:SF0">
    <property type="entry name" value="COATOMER SUBUNIT ZETA"/>
    <property type="match status" value="1"/>
</dbReference>
<evidence type="ECO:0000259" key="13">
    <source>
        <dbReference type="Pfam" id="PF01217"/>
    </source>
</evidence>
<evidence type="ECO:0000256" key="2">
    <source>
        <dbReference type="ARBA" id="ARBA00006972"/>
    </source>
</evidence>
<organism evidence="14 15">
    <name type="scientific">Basidiobolus ranarum</name>
    <dbReference type="NCBI Taxonomy" id="34480"/>
    <lineage>
        <taxon>Eukaryota</taxon>
        <taxon>Fungi</taxon>
        <taxon>Fungi incertae sedis</taxon>
        <taxon>Zoopagomycota</taxon>
        <taxon>Entomophthoromycotina</taxon>
        <taxon>Basidiobolomycetes</taxon>
        <taxon>Basidiobolales</taxon>
        <taxon>Basidiobolaceae</taxon>
        <taxon>Basidiobolus</taxon>
    </lineage>
</organism>
<proteinExistence type="inferred from homology"/>
<dbReference type="SUPFAM" id="SSF64356">
    <property type="entry name" value="SNARE-like"/>
    <property type="match status" value="1"/>
</dbReference>
<evidence type="ECO:0000256" key="1">
    <source>
        <dbReference type="ARBA" id="ARBA00004255"/>
    </source>
</evidence>
<evidence type="ECO:0000256" key="9">
    <source>
        <dbReference type="ARBA" id="ARBA00023136"/>
    </source>
</evidence>
<evidence type="ECO:0000256" key="12">
    <source>
        <dbReference type="RuleBase" id="RU366053"/>
    </source>
</evidence>
<evidence type="ECO:0000256" key="6">
    <source>
        <dbReference type="ARBA" id="ARBA00022892"/>
    </source>
</evidence>
<dbReference type="Proteomes" id="UP001479436">
    <property type="component" value="Unassembled WGS sequence"/>
</dbReference>
<dbReference type="Gene3D" id="3.30.450.60">
    <property type="match status" value="1"/>
</dbReference>
<keyword evidence="9 12" id="KW-0472">Membrane</keyword>
<evidence type="ECO:0000313" key="14">
    <source>
        <dbReference type="EMBL" id="KAK9718161.1"/>
    </source>
</evidence>
<evidence type="ECO:0000256" key="10">
    <source>
        <dbReference type="ARBA" id="ARBA00023329"/>
    </source>
</evidence>
<keyword evidence="15" id="KW-1185">Reference proteome</keyword>
<comment type="function">
    <text evidence="11">The coatomer is a cytosolic protein complex that binds to dilysine motifs and reversibly associates with Golgi non-clathrin-coated vesicles, which further mediate biosynthetic protein transport from the ER, via the Golgi up to the trans Golgi network. Coatomer complex is required for budding from Golgi membranes, and is essential for the retrograde Golgi-to-ER transport of dilysine-tagged proteins. The zeta subunit may be involved in regulating the coat assembly and, hence, the rate of biosynthetic protein transport due to its association-dissociation properties with the coatomer complex.</text>
</comment>
<evidence type="ECO:0000313" key="15">
    <source>
        <dbReference type="Proteomes" id="UP001479436"/>
    </source>
</evidence>
<keyword evidence="7 12" id="KW-0653">Protein transport</keyword>
<evidence type="ECO:0000256" key="4">
    <source>
        <dbReference type="ARBA" id="ARBA00022448"/>
    </source>
</evidence>
<reference evidence="14 15" key="1">
    <citation type="submission" date="2023-04" db="EMBL/GenBank/DDBJ databases">
        <title>Genome of Basidiobolus ranarum AG-B5.</title>
        <authorList>
            <person name="Stajich J.E."/>
            <person name="Carter-House D."/>
            <person name="Gryganskyi A."/>
        </authorList>
    </citation>
    <scope>NUCLEOTIDE SEQUENCE [LARGE SCALE GENOMIC DNA]</scope>
    <source>
        <strain evidence="14 15">AG-B5</strain>
    </source>
</reference>
<evidence type="ECO:0000256" key="3">
    <source>
        <dbReference type="ARBA" id="ARBA00011775"/>
    </source>
</evidence>
<comment type="subcellular location">
    <subcellularLocation>
        <location evidence="12">Cytoplasm</location>
    </subcellularLocation>
    <subcellularLocation>
        <location evidence="1 12">Golgi apparatus membrane</location>
        <topology evidence="1 12">Peripheral membrane protein</topology>
        <orientation evidence="1 12">Cytoplasmic side</orientation>
    </subcellularLocation>
    <subcellularLocation>
        <location evidence="12">Cytoplasmic vesicle</location>
        <location evidence="12">COPI-coated vesicle membrane</location>
        <topology evidence="12">Peripheral membrane protein</topology>
        <orientation evidence="12">Cytoplasmic side</orientation>
    </subcellularLocation>
</comment>
<dbReference type="EMBL" id="JASJQH010007107">
    <property type="protein sequence ID" value="KAK9718161.1"/>
    <property type="molecule type" value="Genomic_DNA"/>
</dbReference>
<accession>A0ABR2W2R3</accession>
<dbReference type="InterPro" id="IPR039652">
    <property type="entry name" value="Coatomer_zeta"/>
</dbReference>
<dbReference type="CDD" id="cd14829">
    <property type="entry name" value="Zeta-COP"/>
    <property type="match status" value="1"/>
</dbReference>
<dbReference type="PANTHER" id="PTHR11043">
    <property type="entry name" value="ZETA-COAT PROTEIN"/>
    <property type="match status" value="1"/>
</dbReference>
<dbReference type="Pfam" id="PF01217">
    <property type="entry name" value="Clat_adaptor_s"/>
    <property type="match status" value="1"/>
</dbReference>
<evidence type="ECO:0000256" key="11">
    <source>
        <dbReference type="ARBA" id="ARBA00045555"/>
    </source>
</evidence>
<comment type="similarity">
    <text evidence="2 12">Belongs to the adaptor complexes small subunit family.</text>
</comment>
<keyword evidence="8 12" id="KW-0333">Golgi apparatus</keyword>
<name>A0ABR2W2R3_9FUNG</name>
<keyword evidence="4 12" id="KW-0813">Transport</keyword>
<gene>
    <name evidence="14" type="primary">RET3_1</name>
    <name evidence="14" type="ORF">K7432_005704</name>
</gene>
<comment type="caution">
    <text evidence="14">The sequence shown here is derived from an EMBL/GenBank/DDBJ whole genome shotgun (WGS) entry which is preliminary data.</text>
</comment>
<keyword evidence="6 12" id="KW-0931">ER-Golgi transport</keyword>
<evidence type="ECO:0000256" key="7">
    <source>
        <dbReference type="ARBA" id="ARBA00022927"/>
    </source>
</evidence>
<feature type="domain" description="AP complex mu/sigma subunit" evidence="13">
    <location>
        <begin position="10"/>
        <end position="151"/>
    </location>
</feature>
<dbReference type="InterPro" id="IPR011012">
    <property type="entry name" value="Longin-like_dom_sf"/>
</dbReference>
<keyword evidence="5 12" id="KW-0963">Cytoplasm</keyword>